<dbReference type="Proteomes" id="UP000002440">
    <property type="component" value="Chromosome"/>
</dbReference>
<gene>
    <name evidence="1" type="ordered locus">Mfla_2555</name>
</gene>
<dbReference type="KEGG" id="mfa:Mfla_2555"/>
<name>Q1GY67_METFK</name>
<accession>Q1GY67</accession>
<dbReference type="AlphaFoldDB" id="Q1GY67"/>
<protein>
    <submittedName>
        <fullName evidence="1">Uncharacterized protein</fullName>
    </submittedName>
</protein>
<organism evidence="1 2">
    <name type="scientific">Methylobacillus flagellatus (strain ATCC 51484 / DSM 6875 / VKM B-1610 / KT)</name>
    <dbReference type="NCBI Taxonomy" id="265072"/>
    <lineage>
        <taxon>Bacteria</taxon>
        <taxon>Pseudomonadati</taxon>
        <taxon>Pseudomonadota</taxon>
        <taxon>Betaproteobacteria</taxon>
        <taxon>Nitrosomonadales</taxon>
        <taxon>Methylophilaceae</taxon>
        <taxon>Methylobacillus</taxon>
    </lineage>
</organism>
<evidence type="ECO:0000313" key="2">
    <source>
        <dbReference type="Proteomes" id="UP000002440"/>
    </source>
</evidence>
<dbReference type="eggNOG" id="ENOG502ZY1F">
    <property type="taxonomic scope" value="Bacteria"/>
</dbReference>
<keyword evidence="2" id="KW-1185">Reference proteome</keyword>
<dbReference type="HOGENOM" id="CLU_2058618_0_0_4"/>
<proteinExistence type="predicted"/>
<reference evidence="1 2" key="1">
    <citation type="submission" date="2006-03" db="EMBL/GenBank/DDBJ databases">
        <title>Complete sequence of Methylobacillus flagellatus KT.</title>
        <authorList>
            <consortium name="US DOE Joint Genome Institute"/>
            <person name="Copeland A."/>
            <person name="Lucas S."/>
            <person name="Lapidus A."/>
            <person name="Barry K."/>
            <person name="Detter J.C."/>
            <person name="Glavina del Rio T."/>
            <person name="Hammon N."/>
            <person name="Israni S."/>
            <person name="Dalin E."/>
            <person name="Tice H."/>
            <person name="Pitluck S."/>
            <person name="Brettin T."/>
            <person name="Bruce D."/>
            <person name="Han C."/>
            <person name="Tapia R."/>
            <person name="Saunders E."/>
            <person name="Gilna P."/>
            <person name="Schmutz J."/>
            <person name="Larimer F."/>
            <person name="Land M."/>
            <person name="Kyrpides N."/>
            <person name="Anderson I."/>
            <person name="Richardson P."/>
        </authorList>
    </citation>
    <scope>NUCLEOTIDE SEQUENCE [LARGE SCALE GENOMIC DNA]</scope>
    <source>
        <strain evidence="2">KT / ATCC 51484 / DSM 6875</strain>
    </source>
</reference>
<sequence length="119" mass="13776">MEVCSNSIYAPWFYVEYEIDYGDWKPKSILLLNTLDHLDEISSRSDIKITQAHVVTPVYLNNSNDWKMDRLSQVLKATRKIKGNEIPVTIYILSDGRKLTDSQITEKSKLKNQGIVFTH</sequence>
<evidence type="ECO:0000313" key="1">
    <source>
        <dbReference type="EMBL" id="ABE50820.1"/>
    </source>
</evidence>
<dbReference type="EMBL" id="CP000284">
    <property type="protein sequence ID" value="ABE50820.1"/>
    <property type="molecule type" value="Genomic_DNA"/>
</dbReference>